<dbReference type="RefSeq" id="WP_245878744.1">
    <property type="nucleotide sequence ID" value="NZ_FZOD01000051.1"/>
</dbReference>
<organism evidence="5 6">
    <name type="scientific">Streptosporangium subroseum</name>
    <dbReference type="NCBI Taxonomy" id="106412"/>
    <lineage>
        <taxon>Bacteria</taxon>
        <taxon>Bacillati</taxon>
        <taxon>Actinomycetota</taxon>
        <taxon>Actinomycetes</taxon>
        <taxon>Streptosporangiales</taxon>
        <taxon>Streptosporangiaceae</taxon>
        <taxon>Streptosporangium</taxon>
    </lineage>
</organism>
<sequence length="379" mass="42737">MGSMLYGTPSLEAIDRAVLGEIEEMRRDLRYRLAETHRWDGQLRRQLQARAIQGSNSIEGYRAGVEDIESIMAGEAPLETSDAVAREISGYQQALTYIQVLSRTSAFGFDAGLLHALNFMMIGHHLDKTPGTVRPGAIYVRNSATGEVVYEGPDAEEVPGLLGELVDWLNEGDLEAPSHVRAAMAHFNLVGIHPWRDGNGRMSRALQTLVLGRDQITTPEFSSIEEWLGQARNTYDYYDALAEGQGGRWNPHGDTLSWVRFCLRAHHLQAQRVQRRLSEAGEVWMLLEERVDADGLNARTVSALYEVFVNRRLRRSRYQLDESLSQGQAARDLRDLTAKGWLTPYGETRGRFYAPGPRMQAIKDEFGARVVPLRDPYRH</sequence>
<dbReference type="EMBL" id="FZOD01000051">
    <property type="protein sequence ID" value="SNT49607.1"/>
    <property type="molecule type" value="Genomic_DNA"/>
</dbReference>
<accession>A0A239N3K1</accession>
<proteinExistence type="predicted"/>
<dbReference type="InterPro" id="IPR040198">
    <property type="entry name" value="Fido_containing"/>
</dbReference>
<evidence type="ECO:0000259" key="4">
    <source>
        <dbReference type="PROSITE" id="PS51459"/>
    </source>
</evidence>
<dbReference type="Gene3D" id="1.10.3290.10">
    <property type="entry name" value="Fido-like domain"/>
    <property type="match status" value="1"/>
</dbReference>
<keyword evidence="6" id="KW-1185">Reference proteome</keyword>
<feature type="active site" evidence="1">
    <location>
        <position position="193"/>
    </location>
</feature>
<dbReference type="AlphaFoldDB" id="A0A239N3K1"/>
<dbReference type="Pfam" id="PF02661">
    <property type="entry name" value="Fic"/>
    <property type="match status" value="1"/>
</dbReference>
<dbReference type="PROSITE" id="PS51459">
    <property type="entry name" value="FIDO"/>
    <property type="match status" value="1"/>
</dbReference>
<reference evidence="5 6" key="1">
    <citation type="submission" date="2017-06" db="EMBL/GenBank/DDBJ databases">
        <authorList>
            <person name="Kim H.J."/>
            <person name="Triplett B.A."/>
        </authorList>
    </citation>
    <scope>NUCLEOTIDE SEQUENCE [LARGE SCALE GENOMIC DNA]</scope>
    <source>
        <strain evidence="5 6">CGMCC 4.2132</strain>
    </source>
</reference>
<evidence type="ECO:0000256" key="1">
    <source>
        <dbReference type="PIRSR" id="PIRSR640198-1"/>
    </source>
</evidence>
<evidence type="ECO:0000256" key="2">
    <source>
        <dbReference type="PIRSR" id="PIRSR640198-2"/>
    </source>
</evidence>
<dbReference type="PANTHER" id="PTHR13504:SF38">
    <property type="entry name" value="FIDO DOMAIN-CONTAINING PROTEIN"/>
    <property type="match status" value="1"/>
</dbReference>
<evidence type="ECO:0000256" key="3">
    <source>
        <dbReference type="PIRSR" id="PIRSR640198-3"/>
    </source>
</evidence>
<gene>
    <name evidence="5" type="ORF">SAMN05216276_105122</name>
</gene>
<dbReference type="Proteomes" id="UP000198282">
    <property type="component" value="Unassembled WGS sequence"/>
</dbReference>
<keyword evidence="2" id="KW-0067">ATP-binding</keyword>
<feature type="domain" description="Fido" evidence="4">
    <location>
        <begin position="109"/>
        <end position="264"/>
    </location>
</feature>
<evidence type="ECO:0000313" key="5">
    <source>
        <dbReference type="EMBL" id="SNT49607.1"/>
    </source>
</evidence>
<protein>
    <submittedName>
        <fullName evidence="5">Fic family protein</fullName>
    </submittedName>
</protein>
<dbReference type="InterPro" id="IPR036597">
    <property type="entry name" value="Fido-like_dom_sf"/>
</dbReference>
<dbReference type="SUPFAM" id="SSF140931">
    <property type="entry name" value="Fic-like"/>
    <property type="match status" value="1"/>
</dbReference>
<dbReference type="PANTHER" id="PTHR13504">
    <property type="entry name" value="FIDO DOMAIN-CONTAINING PROTEIN DDB_G0283145"/>
    <property type="match status" value="1"/>
</dbReference>
<feature type="binding site" evidence="2">
    <location>
        <begin position="197"/>
        <end position="204"/>
    </location>
    <ligand>
        <name>ATP</name>
        <dbReference type="ChEBI" id="CHEBI:30616"/>
    </ligand>
</feature>
<dbReference type="InterPro" id="IPR003812">
    <property type="entry name" value="Fido"/>
</dbReference>
<dbReference type="GO" id="GO:0005524">
    <property type="term" value="F:ATP binding"/>
    <property type="evidence" value="ECO:0007669"/>
    <property type="project" value="UniProtKB-KW"/>
</dbReference>
<evidence type="ECO:0000313" key="6">
    <source>
        <dbReference type="Proteomes" id="UP000198282"/>
    </source>
</evidence>
<name>A0A239N3K1_9ACTN</name>
<feature type="site" description="Important for autoinhibition of adenylyltransferase activity" evidence="3">
    <location>
        <position position="59"/>
    </location>
</feature>
<keyword evidence="2" id="KW-0547">Nucleotide-binding</keyword>